<reference evidence="1" key="1">
    <citation type="journal article" date="2021" name="Vet Sci">
        <title>O-Serogroups and Pathovirotypes of Escherichia coli Isolated from Post-Weaning Piglets Showing Diarrhoea and/or Oedema in South Korea.</title>
        <authorList>
            <person name="Byun J.W."/>
            <person name="Moon B.Y."/>
            <person name="Do K.H."/>
            <person name="Lee K."/>
            <person name="Lee H.Y."/>
            <person name="Kim W.I."/>
            <person name="So B."/>
            <person name="Lee W.K."/>
        </authorList>
    </citation>
    <scope>NUCLEOTIDE SEQUENCE</scope>
    <source>
        <strain evidence="1">84/14</strain>
    </source>
</reference>
<dbReference type="RefSeq" id="WP_267992024.1">
    <property type="nucleotide sequence ID" value="NZ_JAPQFC010000452.1"/>
</dbReference>
<evidence type="ECO:0000313" key="2">
    <source>
        <dbReference type="Proteomes" id="UP001077788"/>
    </source>
</evidence>
<protein>
    <submittedName>
        <fullName evidence="1">Uncharacterized protein</fullName>
    </submittedName>
</protein>
<proteinExistence type="predicted"/>
<dbReference type="AlphaFoldDB" id="A0A9Q4H8M3"/>
<name>A0A9Q4H8M3_ACTPL</name>
<dbReference type="EMBL" id="JAPQFC010000452">
    <property type="protein sequence ID" value="MCY6524868.1"/>
    <property type="molecule type" value="Genomic_DNA"/>
</dbReference>
<gene>
    <name evidence="1" type="ORF">OYG11_11705</name>
</gene>
<organism evidence="1 2">
    <name type="scientific">Actinobacillus pleuropneumoniae</name>
    <name type="common">Haemophilus pleuropneumoniae</name>
    <dbReference type="NCBI Taxonomy" id="715"/>
    <lineage>
        <taxon>Bacteria</taxon>
        <taxon>Pseudomonadati</taxon>
        <taxon>Pseudomonadota</taxon>
        <taxon>Gammaproteobacteria</taxon>
        <taxon>Pasteurellales</taxon>
        <taxon>Pasteurellaceae</taxon>
        <taxon>Actinobacillus</taxon>
    </lineage>
</organism>
<dbReference type="Proteomes" id="UP001077788">
    <property type="component" value="Unassembled WGS sequence"/>
</dbReference>
<reference evidence="1" key="2">
    <citation type="submission" date="2022-12" db="EMBL/GenBank/DDBJ databases">
        <authorList>
            <person name="Kardos G."/>
            <person name="Sarkozi R."/>
            <person name="Laczko L."/>
            <person name="Marton S."/>
            <person name="Makrai L."/>
            <person name="Banyai K."/>
            <person name="Fodor L."/>
        </authorList>
    </citation>
    <scope>NUCLEOTIDE SEQUENCE</scope>
    <source>
        <strain evidence="1">84/14</strain>
    </source>
</reference>
<accession>A0A9Q4H8M3</accession>
<comment type="caution">
    <text evidence="1">The sequence shown here is derived from an EMBL/GenBank/DDBJ whole genome shotgun (WGS) entry which is preliminary data.</text>
</comment>
<feature type="non-terminal residue" evidence="1">
    <location>
        <position position="1"/>
    </location>
</feature>
<feature type="non-terminal residue" evidence="1">
    <location>
        <position position="82"/>
    </location>
</feature>
<sequence length="82" mass="9556">LKNTMAEIKRILWNKITQNMIKQWKSLKTIHEHMDLIVQAQIDIQRAKTALGNRPEQASQMIDFLNRQDKDELAAVGITNRT</sequence>
<evidence type="ECO:0000313" key="1">
    <source>
        <dbReference type="EMBL" id="MCY6524868.1"/>
    </source>
</evidence>